<keyword evidence="9" id="KW-0411">Iron-sulfur</keyword>
<keyword evidence="5" id="KW-0808">Transferase</keyword>
<dbReference type="Pfam" id="PF00266">
    <property type="entry name" value="Aminotran_5"/>
    <property type="match status" value="1"/>
</dbReference>
<dbReference type="GO" id="GO:0051536">
    <property type="term" value="F:iron-sulfur cluster binding"/>
    <property type="evidence" value="ECO:0007669"/>
    <property type="project" value="UniProtKB-KW"/>
</dbReference>
<gene>
    <name evidence="12" type="ORF">SAMN04488568_11515</name>
</gene>
<dbReference type="Gene3D" id="3.90.1150.10">
    <property type="entry name" value="Aspartate Aminotransferase, domain 1"/>
    <property type="match status" value="1"/>
</dbReference>
<dbReference type="InterPro" id="IPR000192">
    <property type="entry name" value="Aminotrans_V_dom"/>
</dbReference>
<dbReference type="SUPFAM" id="SSF53383">
    <property type="entry name" value="PLP-dependent transferases"/>
    <property type="match status" value="1"/>
</dbReference>
<evidence type="ECO:0000256" key="4">
    <source>
        <dbReference type="ARBA" id="ARBA00013558"/>
    </source>
</evidence>
<evidence type="ECO:0000256" key="8">
    <source>
        <dbReference type="ARBA" id="ARBA00023004"/>
    </source>
</evidence>
<dbReference type="InterPro" id="IPR015421">
    <property type="entry name" value="PyrdxlP-dep_Trfase_major"/>
</dbReference>
<evidence type="ECO:0000259" key="11">
    <source>
        <dbReference type="Pfam" id="PF00266"/>
    </source>
</evidence>
<dbReference type="InterPro" id="IPR016454">
    <property type="entry name" value="Cysteine_dSase"/>
</dbReference>
<comment type="catalytic activity">
    <reaction evidence="10">
        <text>(sulfur carrier)-H + L-cysteine = (sulfur carrier)-SH + L-alanine</text>
        <dbReference type="Rhea" id="RHEA:43892"/>
        <dbReference type="Rhea" id="RHEA-COMP:14737"/>
        <dbReference type="Rhea" id="RHEA-COMP:14739"/>
        <dbReference type="ChEBI" id="CHEBI:29917"/>
        <dbReference type="ChEBI" id="CHEBI:35235"/>
        <dbReference type="ChEBI" id="CHEBI:57972"/>
        <dbReference type="ChEBI" id="CHEBI:64428"/>
        <dbReference type="EC" id="2.8.1.7"/>
    </reaction>
</comment>
<evidence type="ECO:0000256" key="2">
    <source>
        <dbReference type="ARBA" id="ARBA00003120"/>
    </source>
</evidence>
<dbReference type="AlphaFoldDB" id="A0A1G9UGC4"/>
<dbReference type="Gene3D" id="3.40.640.10">
    <property type="entry name" value="Type I PLP-dependent aspartate aminotransferase-like (Major domain)"/>
    <property type="match status" value="1"/>
</dbReference>
<evidence type="ECO:0000313" key="12">
    <source>
        <dbReference type="EMBL" id="SDM58958.1"/>
    </source>
</evidence>
<dbReference type="Proteomes" id="UP000199759">
    <property type="component" value="Unassembled WGS sequence"/>
</dbReference>
<comment type="similarity">
    <text evidence="3">Belongs to the class-V pyridoxal-phosphate-dependent aminotransferase family. NifS/IscS subfamily.</text>
</comment>
<dbReference type="GO" id="GO:0031071">
    <property type="term" value="F:cysteine desulfurase activity"/>
    <property type="evidence" value="ECO:0007669"/>
    <property type="project" value="UniProtKB-EC"/>
</dbReference>
<evidence type="ECO:0000256" key="7">
    <source>
        <dbReference type="ARBA" id="ARBA00022898"/>
    </source>
</evidence>
<dbReference type="GO" id="GO:0046872">
    <property type="term" value="F:metal ion binding"/>
    <property type="evidence" value="ECO:0007669"/>
    <property type="project" value="UniProtKB-KW"/>
</dbReference>
<organism evidence="12 13">
    <name type="scientific">Maricaulis salignorans</name>
    <dbReference type="NCBI Taxonomy" id="144026"/>
    <lineage>
        <taxon>Bacteria</taxon>
        <taxon>Pseudomonadati</taxon>
        <taxon>Pseudomonadota</taxon>
        <taxon>Alphaproteobacteria</taxon>
        <taxon>Maricaulales</taxon>
        <taxon>Maricaulaceae</taxon>
        <taxon>Maricaulis</taxon>
    </lineage>
</organism>
<sequence length="383" mass="39812">MRLYLDHNATTTVRPQVIAAMAEAMAHTANPSSVHRDGQQAARAVEDVRRVVGRLLCARAEDVIFTSGGTEATNLALHSAIDAGGARRLIVSALEHEAVAATARASGLPVETMPVTPSGLADLAWLETRLARWDIERDGRPMLALMLANNEIGTIQPVEAAAAMIHAHDGLMIVDAIQAVGKIAVDFAALGADYMAISAHKFGGPQGIGALIAACNAPLSRHHHGGGQEKGRRGGTLNVAGITGLGRALELALADLDQFAALAIWRDGLAARLKAAAPDIEILGEGAPRLPNTLSIAHPSWKGETQVMAMDLANISISAGSACSSGRTRGSKSGLALGLASDAAEGLIRISLGWTSTESDIDMFARAWTAAHMRIAPKTAVNA</sequence>
<comment type="function">
    <text evidence="2">Catalyzes the removal of elemental sulfur atoms from cysteine to produce alanine. Seems to participate in the biosynthesis of the nitrogenase metalloclusters by providing the inorganic sulfur required for the Fe-S core formation.</text>
</comment>
<keyword evidence="8" id="KW-0408">Iron</keyword>
<dbReference type="EMBL" id="FNHG01000015">
    <property type="protein sequence ID" value="SDM58958.1"/>
    <property type="molecule type" value="Genomic_DNA"/>
</dbReference>
<evidence type="ECO:0000256" key="6">
    <source>
        <dbReference type="ARBA" id="ARBA00022723"/>
    </source>
</evidence>
<dbReference type="PANTHER" id="PTHR11601">
    <property type="entry name" value="CYSTEINE DESULFURYLASE FAMILY MEMBER"/>
    <property type="match status" value="1"/>
</dbReference>
<keyword evidence="7" id="KW-0663">Pyridoxal phosphate</keyword>
<feature type="domain" description="Aminotransferase class V" evidence="11">
    <location>
        <begin position="4"/>
        <end position="364"/>
    </location>
</feature>
<keyword evidence="13" id="KW-1185">Reference proteome</keyword>
<evidence type="ECO:0000313" key="13">
    <source>
        <dbReference type="Proteomes" id="UP000199759"/>
    </source>
</evidence>
<dbReference type="RefSeq" id="WP_091770864.1">
    <property type="nucleotide sequence ID" value="NZ_FNHG01000015.1"/>
</dbReference>
<dbReference type="Gene3D" id="1.10.260.50">
    <property type="match status" value="1"/>
</dbReference>
<evidence type="ECO:0000256" key="3">
    <source>
        <dbReference type="ARBA" id="ARBA00006490"/>
    </source>
</evidence>
<dbReference type="PIRSF" id="PIRSF005572">
    <property type="entry name" value="NifS"/>
    <property type="match status" value="1"/>
</dbReference>
<dbReference type="PANTHER" id="PTHR11601:SF34">
    <property type="entry name" value="CYSTEINE DESULFURASE"/>
    <property type="match status" value="1"/>
</dbReference>
<evidence type="ECO:0000256" key="5">
    <source>
        <dbReference type="ARBA" id="ARBA00022679"/>
    </source>
</evidence>
<protein>
    <recommendedName>
        <fullName evidence="4">Cysteine desulfurase</fullName>
    </recommendedName>
</protein>
<proteinExistence type="inferred from homology"/>
<reference evidence="12 13" key="1">
    <citation type="submission" date="2016-10" db="EMBL/GenBank/DDBJ databases">
        <authorList>
            <person name="de Groot N.N."/>
        </authorList>
    </citation>
    <scope>NUCLEOTIDE SEQUENCE [LARGE SCALE GENOMIC DNA]</scope>
    <source>
        <strain evidence="12 13">DSM 16077</strain>
    </source>
</reference>
<evidence type="ECO:0000256" key="1">
    <source>
        <dbReference type="ARBA" id="ARBA00001933"/>
    </source>
</evidence>
<evidence type="ECO:0000256" key="10">
    <source>
        <dbReference type="ARBA" id="ARBA00050776"/>
    </source>
</evidence>
<dbReference type="OrthoDB" id="9808002at2"/>
<accession>A0A1G9UGC4</accession>
<dbReference type="InterPro" id="IPR015424">
    <property type="entry name" value="PyrdxlP-dep_Trfase"/>
</dbReference>
<comment type="cofactor">
    <cofactor evidence="1">
        <name>pyridoxal 5'-phosphate</name>
        <dbReference type="ChEBI" id="CHEBI:597326"/>
    </cofactor>
</comment>
<dbReference type="InterPro" id="IPR015422">
    <property type="entry name" value="PyrdxlP-dep_Trfase_small"/>
</dbReference>
<keyword evidence="6" id="KW-0479">Metal-binding</keyword>
<evidence type="ECO:0000256" key="9">
    <source>
        <dbReference type="ARBA" id="ARBA00023014"/>
    </source>
</evidence>
<name>A0A1G9UGC4_9PROT</name>
<dbReference type="STRING" id="144026.SAMN04488568_11515"/>